<sequence>MERRRFCSPIKANFFLFYSFLLSFFKKNKVSPPPIFLSILPLAGVGLIGDWPRNHHGWWPALRKTAFLVPVSELVRRLSLLNPRDRETRVPSPRLSPIPTMEEGSPTTGMRADSGLLGVNEVRFCRFGAMSAEELRVVKPRALCTSRAPHGWCGALAARVSFFLLL</sequence>
<accession>A0A5B6W6R4</accession>
<dbReference type="EMBL" id="SMMG02000004">
    <property type="protein sequence ID" value="KAA3476787.1"/>
    <property type="molecule type" value="Genomic_DNA"/>
</dbReference>
<feature type="region of interest" description="Disordered" evidence="1">
    <location>
        <begin position="86"/>
        <end position="110"/>
    </location>
</feature>
<evidence type="ECO:0000313" key="3">
    <source>
        <dbReference type="Proteomes" id="UP000325315"/>
    </source>
</evidence>
<gene>
    <name evidence="2" type="ORF">EPI10_010733</name>
</gene>
<keyword evidence="3" id="KW-1185">Reference proteome</keyword>
<dbReference type="Proteomes" id="UP000325315">
    <property type="component" value="Unassembled WGS sequence"/>
</dbReference>
<comment type="caution">
    <text evidence="2">The sequence shown here is derived from an EMBL/GenBank/DDBJ whole genome shotgun (WGS) entry which is preliminary data.</text>
</comment>
<name>A0A5B6W6R4_9ROSI</name>
<evidence type="ECO:0000256" key="1">
    <source>
        <dbReference type="SAM" id="MobiDB-lite"/>
    </source>
</evidence>
<organism evidence="2 3">
    <name type="scientific">Gossypium australe</name>
    <dbReference type="NCBI Taxonomy" id="47621"/>
    <lineage>
        <taxon>Eukaryota</taxon>
        <taxon>Viridiplantae</taxon>
        <taxon>Streptophyta</taxon>
        <taxon>Embryophyta</taxon>
        <taxon>Tracheophyta</taxon>
        <taxon>Spermatophyta</taxon>
        <taxon>Magnoliopsida</taxon>
        <taxon>eudicotyledons</taxon>
        <taxon>Gunneridae</taxon>
        <taxon>Pentapetalae</taxon>
        <taxon>rosids</taxon>
        <taxon>malvids</taxon>
        <taxon>Malvales</taxon>
        <taxon>Malvaceae</taxon>
        <taxon>Malvoideae</taxon>
        <taxon>Gossypium</taxon>
    </lineage>
</organism>
<dbReference type="AlphaFoldDB" id="A0A5B6W6R4"/>
<protein>
    <submittedName>
        <fullName evidence="2">Uncharacterized protein</fullName>
    </submittedName>
</protein>
<proteinExistence type="predicted"/>
<reference evidence="3" key="1">
    <citation type="journal article" date="2019" name="Plant Biotechnol. J.">
        <title>Genome sequencing of the Australian wild diploid species Gossypium australe highlights disease resistance and delayed gland morphogenesis.</title>
        <authorList>
            <person name="Cai Y."/>
            <person name="Cai X."/>
            <person name="Wang Q."/>
            <person name="Wang P."/>
            <person name="Zhang Y."/>
            <person name="Cai C."/>
            <person name="Xu Y."/>
            <person name="Wang K."/>
            <person name="Zhou Z."/>
            <person name="Wang C."/>
            <person name="Geng S."/>
            <person name="Li B."/>
            <person name="Dong Q."/>
            <person name="Hou Y."/>
            <person name="Wang H."/>
            <person name="Ai P."/>
            <person name="Liu Z."/>
            <person name="Yi F."/>
            <person name="Sun M."/>
            <person name="An G."/>
            <person name="Cheng J."/>
            <person name="Zhang Y."/>
            <person name="Shi Q."/>
            <person name="Xie Y."/>
            <person name="Shi X."/>
            <person name="Chang Y."/>
            <person name="Huang F."/>
            <person name="Chen Y."/>
            <person name="Hong S."/>
            <person name="Mi L."/>
            <person name="Sun Q."/>
            <person name="Zhang L."/>
            <person name="Zhou B."/>
            <person name="Peng R."/>
            <person name="Zhang X."/>
            <person name="Liu F."/>
        </authorList>
    </citation>
    <scope>NUCLEOTIDE SEQUENCE [LARGE SCALE GENOMIC DNA]</scope>
    <source>
        <strain evidence="3">cv. PA1801</strain>
    </source>
</reference>
<evidence type="ECO:0000313" key="2">
    <source>
        <dbReference type="EMBL" id="KAA3476787.1"/>
    </source>
</evidence>